<organism evidence="9 10">
    <name type="scientific">Citrus unshiu</name>
    <name type="common">Satsuma mandarin</name>
    <name type="synonym">Citrus nobilis var. unshiu</name>
    <dbReference type="NCBI Taxonomy" id="55188"/>
    <lineage>
        <taxon>Eukaryota</taxon>
        <taxon>Viridiplantae</taxon>
        <taxon>Streptophyta</taxon>
        <taxon>Embryophyta</taxon>
        <taxon>Tracheophyta</taxon>
        <taxon>Spermatophyta</taxon>
        <taxon>Magnoliopsida</taxon>
        <taxon>eudicotyledons</taxon>
        <taxon>Gunneridae</taxon>
        <taxon>Pentapetalae</taxon>
        <taxon>rosids</taxon>
        <taxon>malvids</taxon>
        <taxon>Sapindales</taxon>
        <taxon>Rutaceae</taxon>
        <taxon>Aurantioideae</taxon>
        <taxon>Citrus</taxon>
    </lineage>
</organism>
<reference evidence="9 10" key="1">
    <citation type="journal article" date="2017" name="Front. Genet.">
        <title>Draft sequencing of the heterozygous diploid genome of Satsuma (Citrus unshiu Marc.) using a hybrid assembly approach.</title>
        <authorList>
            <person name="Shimizu T."/>
            <person name="Tanizawa Y."/>
            <person name="Mochizuki T."/>
            <person name="Nagasaki H."/>
            <person name="Yoshioka T."/>
            <person name="Toyoda A."/>
            <person name="Fujiyama A."/>
            <person name="Kaminuma E."/>
            <person name="Nakamura Y."/>
        </authorList>
    </citation>
    <scope>NUCLEOTIDE SEQUENCE [LARGE SCALE GENOMIC DNA]</scope>
    <source>
        <strain evidence="10">cv. Miyagawa wase</strain>
    </source>
</reference>
<feature type="domain" description="tRNA-specific 2-thiouridylase MnmA-like C-terminal" evidence="8">
    <location>
        <begin position="209"/>
        <end position="242"/>
    </location>
</feature>
<evidence type="ECO:0000256" key="7">
    <source>
        <dbReference type="ARBA" id="ARBA00023157"/>
    </source>
</evidence>
<evidence type="ECO:0000256" key="3">
    <source>
        <dbReference type="ARBA" id="ARBA00022694"/>
    </source>
</evidence>
<dbReference type="GO" id="GO:0000049">
    <property type="term" value="F:tRNA binding"/>
    <property type="evidence" value="ECO:0007669"/>
    <property type="project" value="UniProtKB-KW"/>
</dbReference>
<comment type="caution">
    <text evidence="9">The sequence shown here is derived from an EMBL/GenBank/DDBJ whole genome shotgun (WGS) entry which is preliminary data.</text>
</comment>
<keyword evidence="7" id="KW-1015">Disulfide bond</keyword>
<dbReference type="Proteomes" id="UP000236630">
    <property type="component" value="Unassembled WGS sequence"/>
</dbReference>
<evidence type="ECO:0000256" key="1">
    <source>
        <dbReference type="ARBA" id="ARBA00022555"/>
    </source>
</evidence>
<proteinExistence type="predicted"/>
<dbReference type="SUPFAM" id="SSF52402">
    <property type="entry name" value="Adenine nucleotide alpha hydrolases-like"/>
    <property type="match status" value="1"/>
</dbReference>
<evidence type="ECO:0000256" key="4">
    <source>
        <dbReference type="ARBA" id="ARBA00022741"/>
    </source>
</evidence>
<evidence type="ECO:0000259" key="8">
    <source>
        <dbReference type="Pfam" id="PF20258"/>
    </source>
</evidence>
<keyword evidence="2" id="KW-0808">Transferase</keyword>
<keyword evidence="1" id="KW-0820">tRNA-binding</keyword>
<dbReference type="GO" id="GO:0005524">
    <property type="term" value="F:ATP binding"/>
    <property type="evidence" value="ECO:0007669"/>
    <property type="project" value="UniProtKB-KW"/>
</dbReference>
<dbReference type="InterPro" id="IPR046885">
    <property type="entry name" value="MnmA-like_C"/>
</dbReference>
<name>A0A2H5P337_CITUN</name>
<dbReference type="InterPro" id="IPR014729">
    <property type="entry name" value="Rossmann-like_a/b/a_fold"/>
</dbReference>
<dbReference type="AlphaFoldDB" id="A0A2H5P337"/>
<dbReference type="Pfam" id="PF03054">
    <property type="entry name" value="tRNA_Me_trans"/>
    <property type="match status" value="1"/>
</dbReference>
<keyword evidence="4" id="KW-0547">Nucleotide-binding</keyword>
<feature type="non-terminal residue" evidence="9">
    <location>
        <position position="339"/>
    </location>
</feature>
<evidence type="ECO:0000256" key="2">
    <source>
        <dbReference type="ARBA" id="ARBA00022679"/>
    </source>
</evidence>
<dbReference type="Gene3D" id="2.40.30.10">
    <property type="entry name" value="Translation factors"/>
    <property type="match status" value="1"/>
</dbReference>
<keyword evidence="5" id="KW-0067">ATP-binding</keyword>
<evidence type="ECO:0000256" key="6">
    <source>
        <dbReference type="ARBA" id="ARBA00022884"/>
    </source>
</evidence>
<dbReference type="PANTHER" id="PTHR43052:SF1">
    <property type="entry name" value="TRNA-5-TAURINOMETHYLURIDINE 2-SULFURTRANSFERASE"/>
    <property type="match status" value="1"/>
</dbReference>
<dbReference type="InterPro" id="IPR051305">
    <property type="entry name" value="tRNA_2-thiouridylase_MnmA"/>
</dbReference>
<dbReference type="Gene3D" id="3.40.50.620">
    <property type="entry name" value="HUPs"/>
    <property type="match status" value="2"/>
</dbReference>
<dbReference type="EMBL" id="BDQV01000033">
    <property type="protein sequence ID" value="GAY46515.1"/>
    <property type="molecule type" value="Genomic_DNA"/>
</dbReference>
<evidence type="ECO:0000313" key="10">
    <source>
        <dbReference type="Proteomes" id="UP000236630"/>
    </source>
</evidence>
<protein>
    <recommendedName>
        <fullName evidence="8">tRNA-specific 2-thiouridylase MnmA-like C-terminal domain-containing protein</fullName>
    </recommendedName>
</protein>
<evidence type="ECO:0000256" key="5">
    <source>
        <dbReference type="ARBA" id="ARBA00022840"/>
    </source>
</evidence>
<dbReference type="Pfam" id="PF20258">
    <property type="entry name" value="tRNA_Me_trans_C"/>
    <property type="match status" value="1"/>
</dbReference>
<keyword evidence="6" id="KW-0694">RNA-binding</keyword>
<accession>A0A2H5P337</accession>
<evidence type="ECO:0000313" key="9">
    <source>
        <dbReference type="EMBL" id="GAY46515.1"/>
    </source>
</evidence>
<sequence length="339" mass="38573">MPHRKGLKVAVLLSGGVDSSVALRLLNAAGHSCIAFYLKIWFQEDFENFWTECPLEEDMKYAKAVYDQVDVPLEVHLTDEYWKNVVCVFMDAISSMEFDYVASGHYANVVHSSADHKDKPSVKDQMYFLSHLSQAQLRRLIFHLVPYPRYVVEKDIENNIVFVSRNYYSFDKKRHLFHAGSLKLLSGLPPEKISQLHLTIEHCEDGGEDIAVVQLSEDDQGLAAGQFAAFYQGRRCLGSGVILEAWDDQGFPVCKKALEIARMEDKSKLGKPVKIKVKLQTPMEFDNNKGIESSRNLFNGQNGVVENRNTTSQVQEEAIPRFPGNWMHKLSEKWTHCVA</sequence>
<dbReference type="PANTHER" id="PTHR43052">
    <property type="match status" value="1"/>
</dbReference>
<dbReference type="GO" id="GO:0016740">
    <property type="term" value="F:transferase activity"/>
    <property type="evidence" value="ECO:0007669"/>
    <property type="project" value="UniProtKB-KW"/>
</dbReference>
<keyword evidence="10" id="KW-1185">Reference proteome</keyword>
<dbReference type="GO" id="GO:0008033">
    <property type="term" value="P:tRNA processing"/>
    <property type="evidence" value="ECO:0007669"/>
    <property type="project" value="UniProtKB-KW"/>
</dbReference>
<gene>
    <name evidence="9" type="ORF">CUMW_097640</name>
</gene>
<keyword evidence="3" id="KW-0819">tRNA processing</keyword>